<accession>A0A180G9Y3</accession>
<reference evidence="1" key="2">
    <citation type="submission" date="2016-05" db="EMBL/GenBank/DDBJ databases">
        <title>Comparative analysis highlights variable genome content of wheat rusts and divergence of the mating loci.</title>
        <authorList>
            <person name="Cuomo C.A."/>
            <person name="Bakkeren G."/>
            <person name="Szabo L."/>
            <person name="Khalil H."/>
            <person name="Joly D."/>
            <person name="Goldberg J."/>
            <person name="Young S."/>
            <person name="Zeng Q."/>
            <person name="Fellers J."/>
        </authorList>
    </citation>
    <scope>NUCLEOTIDE SEQUENCE [LARGE SCALE GENOMIC DNA]</scope>
    <source>
        <strain evidence="1">1-1 BBBD Race 1</strain>
    </source>
</reference>
<dbReference type="OrthoDB" id="2506563at2759"/>
<dbReference type="PANTHER" id="PTHR47718:SF3">
    <property type="entry name" value="PROTEIN FAR1-RELATED SEQUENCE 5-LIKE"/>
    <property type="match status" value="1"/>
</dbReference>
<evidence type="ECO:0008006" key="4">
    <source>
        <dbReference type="Google" id="ProtNLM"/>
    </source>
</evidence>
<gene>
    <name evidence="1" type="ORF">PTTG_01878</name>
</gene>
<evidence type="ECO:0000313" key="3">
    <source>
        <dbReference type="Proteomes" id="UP000005240"/>
    </source>
</evidence>
<protein>
    <recommendedName>
        <fullName evidence="4">FAR1 domain-containing protein</fullName>
    </recommendedName>
</protein>
<evidence type="ECO:0000313" key="2">
    <source>
        <dbReference type="EnsemblFungi" id="PTTG_01878-t43_1-p1"/>
    </source>
</evidence>
<dbReference type="STRING" id="630390.A0A180G9Y3"/>
<evidence type="ECO:0000313" key="1">
    <source>
        <dbReference type="EMBL" id="OAV88733.1"/>
    </source>
</evidence>
<sequence length="258" mass="28817">MVRFCQEWAKHHGYTIAKANSHANKNVYIRCNQYGEFCGSVLNRSGRKTALAKISCPFEVKRSVPTSKKVVNKYWSLTALNGSHNHDPSSAASSHTAHKKLLPEQFEEIRKLSKSNLKPAQILLQLQTSDNKTFATNKTVSNVLQKIHLEDLDGQSPTKSLLSILKESNWLYDVKVDSRGHVVNLFFAHPGSIHLAQINHHIALLDSTYKTNCYNLGLTIGRVRAAHGLARLSPRLNRAGRARQKPQILLSGPNPCPQ</sequence>
<dbReference type="Proteomes" id="UP000005240">
    <property type="component" value="Unassembled WGS sequence"/>
</dbReference>
<name>A0A180G9Y3_PUCT1</name>
<reference evidence="2 3" key="3">
    <citation type="journal article" date="2017" name="G3 (Bethesda)">
        <title>Comparative analysis highlights variable genome content of wheat rusts and divergence of the mating loci.</title>
        <authorList>
            <person name="Cuomo C.A."/>
            <person name="Bakkeren G."/>
            <person name="Khalil H.B."/>
            <person name="Panwar V."/>
            <person name="Joly D."/>
            <person name="Linning R."/>
            <person name="Sakthikumar S."/>
            <person name="Song X."/>
            <person name="Adiconis X."/>
            <person name="Fan L."/>
            <person name="Goldberg J.M."/>
            <person name="Levin J.Z."/>
            <person name="Young S."/>
            <person name="Zeng Q."/>
            <person name="Anikster Y."/>
            <person name="Bruce M."/>
            <person name="Wang M."/>
            <person name="Yin C."/>
            <person name="McCallum B."/>
            <person name="Szabo L.J."/>
            <person name="Hulbert S."/>
            <person name="Chen X."/>
            <person name="Fellers J.P."/>
        </authorList>
    </citation>
    <scope>NUCLEOTIDE SEQUENCE</scope>
    <source>
        <strain evidence="2">isolate 1-1 / race 1 (BBBD)</strain>
        <strain evidence="3">Isolate 1-1 / race 1 (BBBD)</strain>
    </source>
</reference>
<reference evidence="2" key="4">
    <citation type="submission" date="2025-05" db="UniProtKB">
        <authorList>
            <consortium name="EnsemblFungi"/>
        </authorList>
    </citation>
    <scope>IDENTIFICATION</scope>
    <source>
        <strain evidence="2">isolate 1-1 / race 1 (BBBD)</strain>
    </source>
</reference>
<reference evidence="1" key="1">
    <citation type="submission" date="2009-11" db="EMBL/GenBank/DDBJ databases">
        <authorList>
            <consortium name="The Broad Institute Genome Sequencing Platform"/>
            <person name="Ward D."/>
            <person name="Feldgarden M."/>
            <person name="Earl A."/>
            <person name="Young S.K."/>
            <person name="Zeng Q."/>
            <person name="Koehrsen M."/>
            <person name="Alvarado L."/>
            <person name="Berlin A."/>
            <person name="Bochicchio J."/>
            <person name="Borenstein D."/>
            <person name="Chapman S.B."/>
            <person name="Chen Z."/>
            <person name="Engels R."/>
            <person name="Freedman E."/>
            <person name="Gellesch M."/>
            <person name="Goldberg J."/>
            <person name="Griggs A."/>
            <person name="Gujja S."/>
            <person name="Heilman E."/>
            <person name="Heiman D."/>
            <person name="Hepburn T."/>
            <person name="Howarth C."/>
            <person name="Jen D."/>
            <person name="Larson L."/>
            <person name="Lewis B."/>
            <person name="Mehta T."/>
            <person name="Park D."/>
            <person name="Pearson M."/>
            <person name="Roberts A."/>
            <person name="Saif S."/>
            <person name="Shea T."/>
            <person name="Shenoy N."/>
            <person name="Sisk P."/>
            <person name="Stolte C."/>
            <person name="Sykes S."/>
            <person name="Thomson T."/>
            <person name="Walk T."/>
            <person name="White J."/>
            <person name="Yandava C."/>
            <person name="Izard J."/>
            <person name="Baranova O.V."/>
            <person name="Blanton J.M."/>
            <person name="Tanner A.C."/>
            <person name="Dewhirst F.E."/>
            <person name="Haas B."/>
            <person name="Nusbaum C."/>
            <person name="Birren B."/>
        </authorList>
    </citation>
    <scope>NUCLEOTIDE SEQUENCE [LARGE SCALE GENOMIC DNA]</scope>
    <source>
        <strain evidence="1">1-1 BBBD Race 1</strain>
    </source>
</reference>
<dbReference type="VEuPathDB" id="FungiDB:PTTG_01878"/>
<proteinExistence type="predicted"/>
<keyword evidence="3" id="KW-1185">Reference proteome</keyword>
<dbReference type="EnsemblFungi" id="PTTG_01878-t43_1">
    <property type="protein sequence ID" value="PTTG_01878-t43_1-p1"/>
    <property type="gene ID" value="PTTG_01878"/>
</dbReference>
<dbReference type="EMBL" id="ADAS02000158">
    <property type="protein sequence ID" value="OAV88733.1"/>
    <property type="molecule type" value="Genomic_DNA"/>
</dbReference>
<dbReference type="AlphaFoldDB" id="A0A180G9Y3"/>
<organism evidence="1">
    <name type="scientific">Puccinia triticina (isolate 1-1 / race 1 (BBBD))</name>
    <name type="common">Brown leaf rust fungus</name>
    <dbReference type="NCBI Taxonomy" id="630390"/>
    <lineage>
        <taxon>Eukaryota</taxon>
        <taxon>Fungi</taxon>
        <taxon>Dikarya</taxon>
        <taxon>Basidiomycota</taxon>
        <taxon>Pucciniomycotina</taxon>
        <taxon>Pucciniomycetes</taxon>
        <taxon>Pucciniales</taxon>
        <taxon>Pucciniaceae</taxon>
        <taxon>Puccinia</taxon>
    </lineage>
</organism>
<dbReference type="PANTHER" id="PTHR47718">
    <property type="entry name" value="OS01G0519700 PROTEIN"/>
    <property type="match status" value="1"/>
</dbReference>